<dbReference type="Pfam" id="PF04751">
    <property type="entry name" value="DarP"/>
    <property type="match status" value="1"/>
</dbReference>
<dbReference type="PANTHER" id="PTHR38101:SF1">
    <property type="entry name" value="UPF0307 PROTEIN YJGA"/>
    <property type="match status" value="1"/>
</dbReference>
<evidence type="ECO:0000256" key="3">
    <source>
        <dbReference type="ARBA" id="ARBA00022730"/>
    </source>
</evidence>
<dbReference type="CDD" id="cd16331">
    <property type="entry name" value="YjgA-like"/>
    <property type="match status" value="1"/>
</dbReference>
<keyword evidence="3 5" id="KW-0699">rRNA-binding</keyword>
<evidence type="ECO:0000313" key="8">
    <source>
        <dbReference type="Proteomes" id="UP000541136"/>
    </source>
</evidence>
<dbReference type="InterPro" id="IPR006839">
    <property type="entry name" value="DarP"/>
</dbReference>
<dbReference type="EMBL" id="JACHIB010000025">
    <property type="protein sequence ID" value="MBB6085378.1"/>
    <property type="molecule type" value="Genomic_DNA"/>
</dbReference>
<comment type="similarity">
    <text evidence="5">Belongs to the DarP family.</text>
</comment>
<dbReference type="SUPFAM" id="SSF158710">
    <property type="entry name" value="PSPTO4464-like"/>
    <property type="match status" value="1"/>
</dbReference>
<proteinExistence type="inferred from homology"/>
<dbReference type="AlphaFoldDB" id="A0A7W9TST8"/>
<keyword evidence="1 5" id="KW-0963">Cytoplasm</keyword>
<evidence type="ECO:0000256" key="4">
    <source>
        <dbReference type="ARBA" id="ARBA00022884"/>
    </source>
</evidence>
<dbReference type="PANTHER" id="PTHR38101">
    <property type="entry name" value="UPF0307 PROTEIN YJGA"/>
    <property type="match status" value="1"/>
</dbReference>
<sequence>MPEPMHDTPQPAAPEDFPEDRRPSKSQVKRDMHALLDLGRELIDLPPARLARLPLDEPLREAIALAQRIHSNEGRRRQVHYVGKLMRHADAAALRAQLDLWASGSREETRAMHRLEDLRDRLLDSDEVLTQLLERFPGLDIQALRAQIRAARKEARDNAALPEGREPARKHYRALFQTLKTLDFDDETSR</sequence>
<dbReference type="Proteomes" id="UP000541136">
    <property type="component" value="Unassembled WGS sequence"/>
</dbReference>
<dbReference type="HAMAP" id="MF_00765">
    <property type="entry name" value="DarP"/>
    <property type="match status" value="1"/>
</dbReference>
<keyword evidence="4 5" id="KW-0694">RNA-binding</keyword>
<keyword evidence="2 5" id="KW-0690">Ribosome biogenesis</keyword>
<dbReference type="GO" id="GO:0005829">
    <property type="term" value="C:cytosol"/>
    <property type="evidence" value="ECO:0007669"/>
    <property type="project" value="TreeGrafter"/>
</dbReference>
<comment type="function">
    <text evidence="5">Member of a network of 50S ribosomal subunit biogenesis factors which assembles along the 30S-50S interface, preventing incorrect 23S rRNA structures from forming. Promotes peptidyl transferase center (PTC) maturation.</text>
</comment>
<dbReference type="PIRSF" id="PIRSF016183">
    <property type="entry name" value="UCP016183"/>
    <property type="match status" value="1"/>
</dbReference>
<comment type="subcellular location">
    <subcellularLocation>
        <location evidence="5">Cytoplasm</location>
    </subcellularLocation>
    <text evidence="5">Associates with late stage pre-50S ribosomal subunits.</text>
</comment>
<comment type="caution">
    <text evidence="7">The sequence shown here is derived from an EMBL/GenBank/DDBJ whole genome shotgun (WGS) entry which is preliminary data.</text>
</comment>
<dbReference type="GO" id="GO:0019843">
    <property type="term" value="F:rRNA binding"/>
    <property type="evidence" value="ECO:0007669"/>
    <property type="project" value="UniProtKB-UniRule"/>
</dbReference>
<evidence type="ECO:0000313" key="7">
    <source>
        <dbReference type="EMBL" id="MBB6085378.1"/>
    </source>
</evidence>
<organism evidence="7 8">
    <name type="scientific">Castellaniella defragrans</name>
    <name type="common">Alcaligenes defragrans</name>
    <dbReference type="NCBI Taxonomy" id="75697"/>
    <lineage>
        <taxon>Bacteria</taxon>
        <taxon>Pseudomonadati</taxon>
        <taxon>Pseudomonadota</taxon>
        <taxon>Betaproteobacteria</taxon>
        <taxon>Burkholderiales</taxon>
        <taxon>Alcaligenaceae</taxon>
        <taxon>Castellaniella</taxon>
    </lineage>
</organism>
<accession>A0A7W9TST8</accession>
<evidence type="ECO:0000256" key="5">
    <source>
        <dbReference type="HAMAP-Rule" id="MF_00765"/>
    </source>
</evidence>
<gene>
    <name evidence="5" type="primary">darP</name>
    <name evidence="7" type="ORF">HNR28_003436</name>
</gene>
<evidence type="ECO:0000256" key="6">
    <source>
        <dbReference type="SAM" id="MobiDB-lite"/>
    </source>
</evidence>
<evidence type="ECO:0000256" key="2">
    <source>
        <dbReference type="ARBA" id="ARBA00022517"/>
    </source>
</evidence>
<protein>
    <recommendedName>
        <fullName evidence="5">Dual-action ribosomal maturation protein DarP</fullName>
    </recommendedName>
    <alternativeName>
        <fullName evidence="5">Large ribosomal subunit assembly factor DarP</fullName>
    </alternativeName>
</protein>
<evidence type="ECO:0000256" key="1">
    <source>
        <dbReference type="ARBA" id="ARBA00022490"/>
    </source>
</evidence>
<dbReference type="Gene3D" id="1.10.60.30">
    <property type="entry name" value="PSPTO4464-like domains"/>
    <property type="match status" value="2"/>
</dbReference>
<feature type="compositionally biased region" description="Basic and acidic residues" evidence="6">
    <location>
        <begin position="19"/>
        <end position="29"/>
    </location>
</feature>
<dbReference type="InterPro" id="IPR023153">
    <property type="entry name" value="DarP_sf"/>
</dbReference>
<feature type="region of interest" description="Disordered" evidence="6">
    <location>
        <begin position="1"/>
        <end position="29"/>
    </location>
</feature>
<name>A0A7W9TST8_CASDE</name>
<reference evidence="7 8" key="1">
    <citation type="submission" date="2020-08" db="EMBL/GenBank/DDBJ databases">
        <title>Genomic Encyclopedia of Type Strains, Phase IV (KMG-IV): sequencing the most valuable type-strain genomes for metagenomic binning, comparative biology and taxonomic classification.</title>
        <authorList>
            <person name="Goeker M."/>
        </authorList>
    </citation>
    <scope>NUCLEOTIDE SEQUENCE [LARGE SCALE GENOMIC DNA]</scope>
    <source>
        <strain evidence="7 8">DSM 12141</strain>
    </source>
</reference>
<dbReference type="GO" id="GO:0043022">
    <property type="term" value="F:ribosome binding"/>
    <property type="evidence" value="ECO:0007669"/>
    <property type="project" value="UniProtKB-UniRule"/>
</dbReference>
<dbReference type="NCBIfam" id="NF003593">
    <property type="entry name" value="PRK05255.1-1"/>
    <property type="match status" value="1"/>
</dbReference>
<dbReference type="GO" id="GO:1902626">
    <property type="term" value="P:assembly of large subunit precursor of preribosome"/>
    <property type="evidence" value="ECO:0007669"/>
    <property type="project" value="UniProtKB-UniRule"/>
</dbReference>